<dbReference type="PROSITE" id="PS00012">
    <property type="entry name" value="PHOSPHOPANTETHEINE"/>
    <property type="match status" value="1"/>
</dbReference>
<dbReference type="Gene3D" id="1.10.1200.10">
    <property type="entry name" value="ACP-like"/>
    <property type="match status" value="1"/>
</dbReference>
<dbReference type="InterPro" id="IPR032821">
    <property type="entry name" value="PKS_assoc"/>
</dbReference>
<dbReference type="FunFam" id="3.40.366.10:FF:000002">
    <property type="entry name" value="Probable polyketide synthase 2"/>
    <property type="match status" value="1"/>
</dbReference>
<dbReference type="Pfam" id="PF08659">
    <property type="entry name" value="KR"/>
    <property type="match status" value="1"/>
</dbReference>
<dbReference type="PROSITE" id="PS00606">
    <property type="entry name" value="KS3_1"/>
    <property type="match status" value="1"/>
</dbReference>
<dbReference type="InterPro" id="IPR016035">
    <property type="entry name" value="Acyl_Trfase/lysoPLipase"/>
</dbReference>
<dbReference type="SMART" id="SM01294">
    <property type="entry name" value="PKS_PP_betabranch"/>
    <property type="match status" value="1"/>
</dbReference>
<dbReference type="SUPFAM" id="SSF55048">
    <property type="entry name" value="Probable ACP-binding domain of malonyl-CoA ACP transacylase"/>
    <property type="match status" value="1"/>
</dbReference>
<dbReference type="InterPro" id="IPR014031">
    <property type="entry name" value="Ketoacyl_synth_C"/>
</dbReference>
<dbReference type="Proteomes" id="UP000019678">
    <property type="component" value="Unassembled WGS sequence"/>
</dbReference>
<feature type="region of interest" description="N-terminal hotdog fold" evidence="5">
    <location>
        <begin position="936"/>
        <end position="1063"/>
    </location>
</feature>
<dbReference type="InterPro" id="IPR018201">
    <property type="entry name" value="Ketoacyl_synth_AS"/>
</dbReference>
<dbReference type="SMART" id="SM00827">
    <property type="entry name" value="PKS_AT"/>
    <property type="match status" value="1"/>
</dbReference>
<dbReference type="Pfam" id="PF21089">
    <property type="entry name" value="PKS_DH_N"/>
    <property type="match status" value="1"/>
</dbReference>
<dbReference type="InterPro" id="IPR013968">
    <property type="entry name" value="PKS_KR"/>
</dbReference>
<dbReference type="InterPro" id="IPR049900">
    <property type="entry name" value="PKS_mFAS_DH"/>
</dbReference>
<dbReference type="InterPro" id="IPR014030">
    <property type="entry name" value="Ketoacyl_synth_N"/>
</dbReference>
<dbReference type="Pfam" id="PF00698">
    <property type="entry name" value="Acyl_transf_1"/>
    <property type="match status" value="1"/>
</dbReference>
<dbReference type="PROSITE" id="PS52004">
    <property type="entry name" value="KS3_2"/>
    <property type="match status" value="1"/>
</dbReference>
<feature type="region of interest" description="C-terminal hotdog fold" evidence="5">
    <location>
        <begin position="1080"/>
        <end position="1227"/>
    </location>
</feature>
<keyword evidence="10" id="KW-1185">Reference proteome</keyword>
<organism evidence="9 10">
    <name type="scientific">Chondromyces apiculatus DSM 436</name>
    <dbReference type="NCBI Taxonomy" id="1192034"/>
    <lineage>
        <taxon>Bacteria</taxon>
        <taxon>Pseudomonadati</taxon>
        <taxon>Myxococcota</taxon>
        <taxon>Polyangia</taxon>
        <taxon>Polyangiales</taxon>
        <taxon>Polyangiaceae</taxon>
        <taxon>Chondromyces</taxon>
    </lineage>
</organism>
<dbReference type="Gene3D" id="3.30.70.3290">
    <property type="match status" value="1"/>
</dbReference>
<proteinExistence type="predicted"/>
<dbReference type="InterPro" id="IPR001227">
    <property type="entry name" value="Ac_transferase_dom_sf"/>
</dbReference>
<dbReference type="Pfam" id="PF16197">
    <property type="entry name" value="KAsynt_C_assoc"/>
    <property type="match status" value="1"/>
</dbReference>
<dbReference type="Gene3D" id="3.40.50.720">
    <property type="entry name" value="NAD(P)-binding Rossmann-like Domain"/>
    <property type="match status" value="1"/>
</dbReference>
<dbReference type="InterPro" id="IPR049552">
    <property type="entry name" value="PKS_DH_N"/>
</dbReference>
<dbReference type="GO" id="GO:0004312">
    <property type="term" value="F:fatty acid synthase activity"/>
    <property type="evidence" value="ECO:0007669"/>
    <property type="project" value="TreeGrafter"/>
</dbReference>
<evidence type="ECO:0000259" key="7">
    <source>
        <dbReference type="PROSITE" id="PS52004"/>
    </source>
</evidence>
<dbReference type="PROSITE" id="PS52019">
    <property type="entry name" value="PKS_MFAS_DH"/>
    <property type="match status" value="1"/>
</dbReference>
<dbReference type="SUPFAM" id="SSF53901">
    <property type="entry name" value="Thiolase-like"/>
    <property type="match status" value="1"/>
</dbReference>
<dbReference type="PROSITE" id="PS50075">
    <property type="entry name" value="CARRIER"/>
    <property type="match status" value="1"/>
</dbReference>
<dbReference type="eggNOG" id="COG3321">
    <property type="taxonomic scope" value="Bacteria"/>
</dbReference>
<dbReference type="Gene3D" id="3.40.47.10">
    <property type="match status" value="1"/>
</dbReference>
<dbReference type="STRING" id="1192034.CAP_3201"/>
<keyword evidence="2" id="KW-0597">Phosphoprotein</keyword>
<dbReference type="Gene3D" id="3.30.70.250">
    <property type="entry name" value="Malonyl-CoA ACP transacylase, ACP-binding"/>
    <property type="match status" value="1"/>
</dbReference>
<evidence type="ECO:0000256" key="4">
    <source>
        <dbReference type="ARBA" id="ARBA00054155"/>
    </source>
</evidence>
<evidence type="ECO:0000256" key="2">
    <source>
        <dbReference type="ARBA" id="ARBA00022553"/>
    </source>
</evidence>
<evidence type="ECO:0000313" key="9">
    <source>
        <dbReference type="EMBL" id="EYF05474.1"/>
    </source>
</evidence>
<dbReference type="InterPro" id="IPR020807">
    <property type="entry name" value="PKS_DH"/>
</dbReference>
<dbReference type="InterPro" id="IPR020806">
    <property type="entry name" value="PKS_PP-bd"/>
</dbReference>
<dbReference type="EMBL" id="ASRX01000023">
    <property type="protein sequence ID" value="EYF05474.1"/>
    <property type="molecule type" value="Genomic_DNA"/>
</dbReference>
<dbReference type="InterPro" id="IPR049551">
    <property type="entry name" value="PKS_DH_C"/>
</dbReference>
<dbReference type="SMART" id="SM00823">
    <property type="entry name" value="PKS_PP"/>
    <property type="match status" value="1"/>
</dbReference>
<evidence type="ECO:0000313" key="10">
    <source>
        <dbReference type="Proteomes" id="UP000019678"/>
    </source>
</evidence>
<dbReference type="GO" id="GO:0006633">
    <property type="term" value="P:fatty acid biosynthetic process"/>
    <property type="evidence" value="ECO:0007669"/>
    <property type="project" value="InterPro"/>
</dbReference>
<evidence type="ECO:0000259" key="8">
    <source>
        <dbReference type="PROSITE" id="PS52019"/>
    </source>
</evidence>
<dbReference type="InterPro" id="IPR036736">
    <property type="entry name" value="ACP-like_sf"/>
</dbReference>
<dbReference type="SMART" id="SM00826">
    <property type="entry name" value="PKS_DH"/>
    <property type="match status" value="1"/>
</dbReference>
<evidence type="ECO:0000256" key="5">
    <source>
        <dbReference type="PROSITE-ProRule" id="PRU01363"/>
    </source>
</evidence>
<comment type="function">
    <text evidence="4">Involved in production of the polyketide antibiotic thailandamide.</text>
</comment>
<reference evidence="9 10" key="1">
    <citation type="submission" date="2013-05" db="EMBL/GenBank/DDBJ databases">
        <title>Genome assembly of Chondromyces apiculatus DSM 436.</title>
        <authorList>
            <person name="Sharma G."/>
            <person name="Khatri I."/>
            <person name="Kaur C."/>
            <person name="Mayilraj S."/>
            <person name="Subramanian S."/>
        </authorList>
    </citation>
    <scope>NUCLEOTIDE SEQUENCE [LARGE SCALE GENOMIC DNA]</scope>
    <source>
        <strain evidence="9 10">DSM 436</strain>
    </source>
</reference>
<dbReference type="SMART" id="SM00825">
    <property type="entry name" value="PKS_KS"/>
    <property type="match status" value="1"/>
</dbReference>
<dbReference type="InterPro" id="IPR020841">
    <property type="entry name" value="PKS_Beta-ketoAc_synthase_dom"/>
</dbReference>
<keyword evidence="3" id="KW-0808">Transferase</keyword>
<feature type="domain" description="Carrier" evidence="6">
    <location>
        <begin position="1751"/>
        <end position="1826"/>
    </location>
</feature>
<dbReference type="CDD" id="cd08955">
    <property type="entry name" value="KR_2_FAS_SDR_x"/>
    <property type="match status" value="1"/>
</dbReference>
<dbReference type="Gene3D" id="3.10.129.120">
    <property type="match status" value="1"/>
</dbReference>
<feature type="active site" description="Proton acceptor; for dehydratase activity" evidence="5">
    <location>
        <position position="966"/>
    </location>
</feature>
<accession>A0A017T8B1</accession>
<dbReference type="InterPro" id="IPR009081">
    <property type="entry name" value="PP-bd_ACP"/>
</dbReference>
<dbReference type="InterPro" id="IPR036291">
    <property type="entry name" value="NAD(P)-bd_dom_sf"/>
</dbReference>
<evidence type="ECO:0000259" key="6">
    <source>
        <dbReference type="PROSITE" id="PS50075"/>
    </source>
</evidence>
<feature type="domain" description="PKS/mFAS DH" evidence="8">
    <location>
        <begin position="936"/>
        <end position="1227"/>
    </location>
</feature>
<dbReference type="Pfam" id="PF02801">
    <property type="entry name" value="Ketoacyl-synt_C"/>
    <property type="match status" value="1"/>
</dbReference>
<name>A0A017T8B1_9BACT</name>
<dbReference type="Gene3D" id="3.10.129.10">
    <property type="entry name" value="Hotdog Thioesterase"/>
    <property type="match status" value="1"/>
</dbReference>
<dbReference type="PANTHER" id="PTHR43775:SF37">
    <property type="entry name" value="SI:DKEY-61P9.11"/>
    <property type="match status" value="1"/>
</dbReference>
<dbReference type="SUPFAM" id="SSF51735">
    <property type="entry name" value="NAD(P)-binding Rossmann-fold domains"/>
    <property type="match status" value="2"/>
</dbReference>
<dbReference type="InterPro" id="IPR016039">
    <property type="entry name" value="Thiolase-like"/>
</dbReference>
<dbReference type="SMART" id="SM00822">
    <property type="entry name" value="PKS_KR"/>
    <property type="match status" value="1"/>
</dbReference>
<dbReference type="InterPro" id="IPR016036">
    <property type="entry name" value="Malonyl_transacylase_ACP-bd"/>
</dbReference>
<dbReference type="InterPro" id="IPR050091">
    <property type="entry name" value="PKS_NRPS_Biosynth_Enz"/>
</dbReference>
<dbReference type="Gene3D" id="3.40.366.10">
    <property type="entry name" value="Malonyl-Coenzyme A Acyl Carrier Protein, domain 2"/>
    <property type="match status" value="1"/>
</dbReference>
<comment type="caution">
    <text evidence="9">The sequence shown here is derived from an EMBL/GenBank/DDBJ whole genome shotgun (WGS) entry which is preliminary data.</text>
</comment>
<evidence type="ECO:0000256" key="3">
    <source>
        <dbReference type="ARBA" id="ARBA00022679"/>
    </source>
</evidence>
<dbReference type="InterPro" id="IPR006162">
    <property type="entry name" value="Ppantetheine_attach_site"/>
</dbReference>
<dbReference type="PANTHER" id="PTHR43775">
    <property type="entry name" value="FATTY ACID SYNTHASE"/>
    <property type="match status" value="1"/>
</dbReference>
<dbReference type="CDD" id="cd00833">
    <property type="entry name" value="PKS"/>
    <property type="match status" value="1"/>
</dbReference>
<dbReference type="GO" id="GO:0031177">
    <property type="term" value="F:phosphopantetheine binding"/>
    <property type="evidence" value="ECO:0007669"/>
    <property type="project" value="InterPro"/>
</dbReference>
<feature type="active site" description="Proton donor; for dehydratase activity" evidence="5">
    <location>
        <position position="1140"/>
    </location>
</feature>
<dbReference type="Pfam" id="PF00109">
    <property type="entry name" value="ketoacyl-synt"/>
    <property type="match status" value="1"/>
</dbReference>
<protein>
    <submittedName>
        <fullName evidence="9">Malonyl CoA-acyl carrier protein transacylase</fullName>
    </submittedName>
</protein>
<dbReference type="SUPFAM" id="SSF47336">
    <property type="entry name" value="ACP-like"/>
    <property type="match status" value="1"/>
</dbReference>
<keyword evidence="1" id="KW-0596">Phosphopantetheine</keyword>
<dbReference type="GO" id="GO:0004315">
    <property type="term" value="F:3-oxoacyl-[acyl-carrier-protein] synthase activity"/>
    <property type="evidence" value="ECO:0007669"/>
    <property type="project" value="InterPro"/>
</dbReference>
<dbReference type="Pfam" id="PF00550">
    <property type="entry name" value="PP-binding"/>
    <property type="match status" value="1"/>
</dbReference>
<gene>
    <name evidence="9" type="ORF">CAP_3201</name>
</gene>
<dbReference type="InterPro" id="IPR057326">
    <property type="entry name" value="KR_dom"/>
</dbReference>
<dbReference type="Pfam" id="PF14765">
    <property type="entry name" value="PS-DH"/>
    <property type="match status" value="1"/>
</dbReference>
<evidence type="ECO:0000256" key="1">
    <source>
        <dbReference type="ARBA" id="ARBA00022450"/>
    </source>
</evidence>
<dbReference type="InterPro" id="IPR014043">
    <property type="entry name" value="Acyl_transferase_dom"/>
</dbReference>
<feature type="domain" description="Ketosynthase family 3 (KS3)" evidence="7">
    <location>
        <begin position="40"/>
        <end position="465"/>
    </location>
</feature>
<dbReference type="FunFam" id="3.40.47.10:FF:000019">
    <property type="entry name" value="Polyketide synthase type I"/>
    <property type="match status" value="1"/>
</dbReference>
<dbReference type="SUPFAM" id="SSF52151">
    <property type="entry name" value="FabD/lysophospholipase-like"/>
    <property type="match status" value="1"/>
</dbReference>
<sequence>MERMSEKPGFSNGPPLSAVKLALLAQQVRTEREGAEFIDAEPIAIVGMGCRFPGGADGPERFWRLLRDGVDAVAEVPPERWDAERYYDPDPDAAGKMYTRYGAFLRAIDRFDAAFFKISPREAARMDPQQRLVLEVTWEALEDAALTPGHLAGTEAGVFIGLCATDFVMLQFADIAAVDAYASTGAAHSIIANRLSYLLDLHGPSMAIDTACSSSLVAVHLACQSLQSRECDVALAGGVNLILTPEGAVALSRARMMAPDGRCKVFDSRADGFVRGEGCGIIVLKRLSTALKNGDHVRAVIRGSASNQDGRSNGLTAPSVTAQQAVIQKALRRAHLDAGRITYVEAHGTGTSLGDPVEFEALKGVLGREEVGSEPCALGSVKTNIGHLEGAAGIAGLIKVVLALEHHALPPHLHFKELNPNIDMVGSRFTIPTELLSWAPVSGTRCAGVSSFGFGGTNAHVVLEEAPPLPRARKIAAERPVHMLTFSGRDEEALLDLARRHEHQLAEIAVASWADYCFTAAAGRAHLEHRLALMAGSPGEARELLSGFLADDLSPRVSRSQEACTRAADVVFLFTGQGSQVAGMGRELHETQPTFRHAIDRCAEILGPHLDRPLTSVLFPDGSGPEAEALLQQTAYTQPALFAYEYALAMLWRSWGIEPAAVMGHSLGEIVAACVAGALDLEGALRFVAERGRLMQALPPTGAMAAVFAGEARVAEALIPCASEVSIAAINGPMETVISGASESVAAVSAQLQAEGIQVRRLFVSHAFHSPQMDAIMPALERAAAELQAGTPRCALISNVTGQRIDAGELAAPGYWARHARVPVQFASGIRGLYERGHRTFLEIGPQPTLLKMSRRCLDDASIAWLSSASKGKGAWESLLESLGALYVAGAKVDWSGFDRDYRRRRVALPTYPFQRQHFPVERKIQPSSAPRRDLGPLLGRRIRSASREALFEAELSAEVQLLDEHRIRGMVLMPGAGYLALVLQAVEAALGRGPCAVDGVAFRAPLWLDDGERRVVQTILTPDPVGGSAFQVLSLPAGADGTAGEPWENHCAGRVRVGPEAAEVAKRAPVLAEVRARCGALIGGEDIYRKMAEEGYALGSSYRWISEVMWREGEALGRMRAPADADPGTTFRLHPGLLDACFQLFGVTWPAQRREGLVHVPVALERLQFHATPPSGELFCHVTLRRNQGVEANTYVGDLSLFSEDGQLVFLAEGLCVKGTALRASAPEAAPVADWVYQTLWQPVERREESSVHGVWLLFEDAGGTAAGLARRLQARGDDVYMVTPGERYAMTDAGRWTIDPASPADYRRLLEALGRPCHGAVYVWGLDAGGSTGEDASALGAQEQILGGALHLVQSLVAHGASATTRLWLVTRGTQVTGSERAAPRLAGAPLWGLGRVLVAEHPGLLGGLVDLPPVPEDGEEVLLCEAMVDAGGDDQQAVRGGTRLTPRLARRRDVGAPGQQTRLLPGATYLITGGTGALGLEVARWMVAQGARHLVLVSRTGGAGAGSQILSELENQGAHVTIERADIAALPEITAVLARIRVSARPLRGVVHAAGVIEDGVLLRQSWDRFERVLGPKAGGAAHLDRLTRRDPLDFFVMFSSIASLFGSPGQGNYAAANAYLDTLAHRRKAEGLPALSINWGPWDDVGMAATLPRRAHPRWSAQGMSALSASHSVEALGRLLQHPAAQLAVVAIDWKKAALGFAGDSPPRFLSPLLEQARGQLGPGSPVGGSDEAWLQLERANPAQRQRLLLGHVREVAARVLGLAPSAPIDRAVPLSELGLDSLMALDIAKGIERVLRRPMPPALVFNHPSMEAIVTYLEHELFTVSAASSPEKSRGEDVAGARTLSRDQVVALSDSDLEGLVAAELGRLEEEP</sequence>